<dbReference type="eggNOG" id="COG4842">
    <property type="taxonomic scope" value="Bacteria"/>
</dbReference>
<dbReference type="AlphaFoldDB" id="K6WI31"/>
<dbReference type="OrthoDB" id="3387628at2"/>
<gene>
    <name evidence="2" type="ORF">GORHZ_220_00130</name>
</gene>
<evidence type="ECO:0000313" key="3">
    <source>
        <dbReference type="Proteomes" id="UP000008363"/>
    </source>
</evidence>
<organism evidence="2 3">
    <name type="scientific">Gordonia rhizosphera NBRC 16068</name>
    <dbReference type="NCBI Taxonomy" id="1108045"/>
    <lineage>
        <taxon>Bacteria</taxon>
        <taxon>Bacillati</taxon>
        <taxon>Actinomycetota</taxon>
        <taxon>Actinomycetes</taxon>
        <taxon>Mycobacteriales</taxon>
        <taxon>Gordoniaceae</taxon>
        <taxon>Gordonia</taxon>
    </lineage>
</organism>
<dbReference type="Gene3D" id="1.10.287.1060">
    <property type="entry name" value="ESAT-6-like"/>
    <property type="match status" value="1"/>
</dbReference>
<evidence type="ECO:0000313" key="2">
    <source>
        <dbReference type="EMBL" id="GAB93431.1"/>
    </source>
</evidence>
<dbReference type="STRING" id="1108045.GORHZ_220_00130"/>
<reference evidence="2 3" key="1">
    <citation type="submission" date="2012-08" db="EMBL/GenBank/DDBJ databases">
        <title>Whole genome shotgun sequence of Gordonia rhizosphera NBRC 16068.</title>
        <authorList>
            <person name="Takarada H."/>
            <person name="Isaki S."/>
            <person name="Hosoyama A."/>
            <person name="Tsuchikane K."/>
            <person name="Katsumata H."/>
            <person name="Baba S."/>
            <person name="Ohji S."/>
            <person name="Yamazaki S."/>
            <person name="Fujita N."/>
        </authorList>
    </citation>
    <scope>NUCLEOTIDE SEQUENCE [LARGE SCALE GENOMIC DNA]</scope>
    <source>
        <strain evidence="2 3">NBRC 16068</strain>
    </source>
</reference>
<protein>
    <recommendedName>
        <fullName evidence="1">ESAT-6-like protein</fullName>
    </recommendedName>
</protein>
<comment type="caution">
    <text evidence="2">The sequence shown here is derived from an EMBL/GenBank/DDBJ whole genome shotgun (WGS) entry which is preliminary data.</text>
</comment>
<dbReference type="SUPFAM" id="SSF140453">
    <property type="entry name" value="EsxAB dimer-like"/>
    <property type="match status" value="1"/>
</dbReference>
<evidence type="ECO:0000256" key="1">
    <source>
        <dbReference type="RuleBase" id="RU362001"/>
    </source>
</evidence>
<accession>K6WI31</accession>
<comment type="similarity">
    <text evidence="1">Belongs to the WXG100 family.</text>
</comment>
<dbReference type="InterPro" id="IPR036689">
    <property type="entry name" value="ESAT-6-like_sf"/>
</dbReference>
<proteinExistence type="inferred from homology"/>
<dbReference type="Proteomes" id="UP000008363">
    <property type="component" value="Unassembled WGS sequence"/>
</dbReference>
<dbReference type="InterPro" id="IPR010310">
    <property type="entry name" value="T7SS_ESAT-6-like"/>
</dbReference>
<name>K6WI31_9ACTN</name>
<dbReference type="Pfam" id="PF06013">
    <property type="entry name" value="WXG100"/>
    <property type="match status" value="1"/>
</dbReference>
<sequence length="98" mass="10773">MSDMIRYDFAGLEALSGDLNRHFQALEALSHQLRSEVTRLGANWTSQRGAEAYQAAQGHWDRLFEEARTRLHGLGRGVAHASETMAATDRAVGATFGV</sequence>
<dbReference type="TCDB" id="1.C.95.1.3">
    <property type="family name" value="the pore-forming esat-6 protein (esat-6) family"/>
</dbReference>
<keyword evidence="3" id="KW-1185">Reference proteome</keyword>
<dbReference type="EMBL" id="BAHC01000220">
    <property type="protein sequence ID" value="GAB93431.1"/>
    <property type="molecule type" value="Genomic_DNA"/>
</dbReference>
<dbReference type="NCBIfam" id="TIGR03930">
    <property type="entry name" value="WXG100_ESAT6"/>
    <property type="match status" value="1"/>
</dbReference>